<feature type="region of interest" description="Disordered" evidence="1">
    <location>
        <begin position="1"/>
        <end position="72"/>
    </location>
</feature>
<accession>A0ABV4Y150</accession>
<dbReference type="Proteomes" id="UP001576784">
    <property type="component" value="Unassembled WGS sequence"/>
</dbReference>
<comment type="caution">
    <text evidence="2">The sequence shown here is derived from an EMBL/GenBank/DDBJ whole genome shotgun (WGS) entry which is preliminary data.</text>
</comment>
<evidence type="ECO:0000256" key="1">
    <source>
        <dbReference type="SAM" id="MobiDB-lite"/>
    </source>
</evidence>
<name>A0ABV4Y150_9CYAN</name>
<gene>
    <name evidence="2" type="ORF">ACE1CI_31325</name>
</gene>
<organism evidence="2 3">
    <name type="scientific">Floridaenema flaviceps BLCC-F50</name>
    <dbReference type="NCBI Taxonomy" id="3153642"/>
    <lineage>
        <taxon>Bacteria</taxon>
        <taxon>Bacillati</taxon>
        <taxon>Cyanobacteriota</taxon>
        <taxon>Cyanophyceae</taxon>
        <taxon>Oscillatoriophycideae</taxon>
        <taxon>Aerosakkonematales</taxon>
        <taxon>Aerosakkonemataceae</taxon>
        <taxon>Floridanema</taxon>
        <taxon>Floridanema flaviceps</taxon>
    </lineage>
</organism>
<sequence>MSNKTQFDTLVSEQSQNNNSHIEVGELDDSDLDMVSGGAEESAYGRPEKGYGNRPTQVQPPSEPGLPPEPEPLFCSTLIVDW</sequence>
<protein>
    <submittedName>
        <fullName evidence="2">Uncharacterized protein</fullName>
    </submittedName>
</protein>
<reference evidence="2 3" key="1">
    <citation type="submission" date="2024-09" db="EMBL/GenBank/DDBJ databases">
        <title>Floridaenema gen nov. (Aerosakkonemataceae, Aerosakkonematales ord. nov., Cyanobacteria) from benthic tropical and subtropical fresh waters, with the description of four new species.</title>
        <authorList>
            <person name="Moretto J.A."/>
            <person name="Berthold D.E."/>
            <person name="Lefler F.W."/>
            <person name="Huang I.-S."/>
            <person name="Laughinghouse H. IV."/>
        </authorList>
    </citation>
    <scope>NUCLEOTIDE SEQUENCE [LARGE SCALE GENOMIC DNA]</scope>
    <source>
        <strain evidence="2 3">BLCC-F50</strain>
    </source>
</reference>
<evidence type="ECO:0000313" key="2">
    <source>
        <dbReference type="EMBL" id="MFB2897432.1"/>
    </source>
</evidence>
<evidence type="ECO:0000313" key="3">
    <source>
        <dbReference type="Proteomes" id="UP001576784"/>
    </source>
</evidence>
<keyword evidence="3" id="KW-1185">Reference proteome</keyword>
<proteinExistence type="predicted"/>
<feature type="compositionally biased region" description="Pro residues" evidence="1">
    <location>
        <begin position="61"/>
        <end position="71"/>
    </location>
</feature>
<dbReference type="RefSeq" id="WP_413267045.1">
    <property type="nucleotide sequence ID" value="NZ_JBHFNR010000252.1"/>
</dbReference>
<dbReference type="EMBL" id="JBHFNR010000252">
    <property type="protein sequence ID" value="MFB2897432.1"/>
    <property type="molecule type" value="Genomic_DNA"/>
</dbReference>
<feature type="compositionally biased region" description="Polar residues" evidence="1">
    <location>
        <begin position="1"/>
        <end position="21"/>
    </location>
</feature>